<evidence type="ECO:0000313" key="3">
    <source>
        <dbReference type="EMBL" id="QTA80334.1"/>
    </source>
</evidence>
<accession>A0A975B7T0</accession>
<feature type="transmembrane region" description="Helical" evidence="2">
    <location>
        <begin position="32"/>
        <end position="59"/>
    </location>
</feature>
<dbReference type="RefSeq" id="WP_207691991.1">
    <property type="nucleotide sequence ID" value="NZ_CP061799.1"/>
</dbReference>
<keyword evidence="2" id="KW-0812">Transmembrane</keyword>
<dbReference type="Pfam" id="PF14333">
    <property type="entry name" value="DUF4389"/>
    <property type="match status" value="1"/>
</dbReference>
<name>A0A975B7T0_9BACT</name>
<keyword evidence="2" id="KW-1133">Transmembrane helix</keyword>
<evidence type="ECO:0000256" key="2">
    <source>
        <dbReference type="SAM" id="Phobius"/>
    </source>
</evidence>
<dbReference type="Proteomes" id="UP000663720">
    <property type="component" value="Chromosome"/>
</dbReference>
<feature type="region of interest" description="Disordered" evidence="1">
    <location>
        <begin position="90"/>
        <end position="163"/>
    </location>
</feature>
<protein>
    <submittedName>
        <fullName evidence="3">DUF4389</fullName>
    </submittedName>
</protein>
<dbReference type="InterPro" id="IPR025498">
    <property type="entry name" value="DUF4389"/>
</dbReference>
<keyword evidence="2" id="KW-0472">Membrane</keyword>
<dbReference type="AlphaFoldDB" id="A0A975B7T0"/>
<dbReference type="KEGG" id="dli:dnl_26330"/>
<dbReference type="EMBL" id="CP061799">
    <property type="protein sequence ID" value="QTA80334.1"/>
    <property type="molecule type" value="Genomic_DNA"/>
</dbReference>
<feature type="compositionally biased region" description="Basic and acidic residues" evidence="1">
    <location>
        <begin position="117"/>
        <end position="148"/>
    </location>
</feature>
<keyword evidence="4" id="KW-1185">Reference proteome</keyword>
<organism evidence="3 4">
    <name type="scientific">Desulfonema limicola</name>
    <dbReference type="NCBI Taxonomy" id="45656"/>
    <lineage>
        <taxon>Bacteria</taxon>
        <taxon>Pseudomonadati</taxon>
        <taxon>Thermodesulfobacteriota</taxon>
        <taxon>Desulfobacteria</taxon>
        <taxon>Desulfobacterales</taxon>
        <taxon>Desulfococcaceae</taxon>
        <taxon>Desulfonema</taxon>
    </lineage>
</organism>
<evidence type="ECO:0000313" key="4">
    <source>
        <dbReference type="Proteomes" id="UP000663720"/>
    </source>
</evidence>
<proteinExistence type="predicted"/>
<sequence length="163" mass="18969">MNKVKQMLLKIMEIAKRFVIARKNIAVRFINVLFFTIAWKIVSVCIFFLTLFQFIYLFFTTKHSEAIKTLSHKLTVYSYKIMRYITLNENTKPYPFGRMPEEIEPAEETDLSTPVPEKNESPKPEPVKAEPVQDDKPAAKPLDDKKSEDDNDTQEAIILDHKS</sequence>
<gene>
    <name evidence="3" type="ORF">dnl_26330</name>
</gene>
<reference evidence="3" key="1">
    <citation type="journal article" date="2021" name="Microb. Physiol.">
        <title>Proteogenomic Insights into the Physiology of Marine, Sulfate-Reducing, Filamentous Desulfonema limicola and Desulfonema magnum.</title>
        <authorList>
            <person name="Schnaars V."/>
            <person name="Wohlbrand L."/>
            <person name="Scheve S."/>
            <person name="Hinrichs C."/>
            <person name="Reinhardt R."/>
            <person name="Rabus R."/>
        </authorList>
    </citation>
    <scope>NUCLEOTIDE SEQUENCE</scope>
    <source>
        <strain evidence="3">5ac10</strain>
    </source>
</reference>
<evidence type="ECO:0000256" key="1">
    <source>
        <dbReference type="SAM" id="MobiDB-lite"/>
    </source>
</evidence>